<dbReference type="RefSeq" id="XP_060356931.1">
    <property type="nucleotide sequence ID" value="XM_060486074.1"/>
</dbReference>
<dbReference type="Proteomes" id="UP001241169">
    <property type="component" value="Unassembled WGS sequence"/>
</dbReference>
<organism evidence="2 3">
    <name type="scientific">Colletotrichum paranaense</name>
    <dbReference type="NCBI Taxonomy" id="1914294"/>
    <lineage>
        <taxon>Eukaryota</taxon>
        <taxon>Fungi</taxon>
        <taxon>Dikarya</taxon>
        <taxon>Ascomycota</taxon>
        <taxon>Pezizomycotina</taxon>
        <taxon>Sordariomycetes</taxon>
        <taxon>Hypocreomycetidae</taxon>
        <taxon>Glomerellales</taxon>
        <taxon>Glomerellaceae</taxon>
        <taxon>Colletotrichum</taxon>
        <taxon>Colletotrichum acutatum species complex</taxon>
    </lineage>
</organism>
<comment type="caution">
    <text evidence="2">The sequence shown here is derived from an EMBL/GenBank/DDBJ whole genome shotgun (WGS) entry which is preliminary data.</text>
</comment>
<evidence type="ECO:0000256" key="1">
    <source>
        <dbReference type="SAM" id="Phobius"/>
    </source>
</evidence>
<keyword evidence="1" id="KW-0472">Membrane</keyword>
<accession>A0ABQ9T7Q3</accession>
<keyword evidence="1" id="KW-1133">Transmembrane helix</keyword>
<name>A0ABQ9T7Q3_9PEZI</name>
<gene>
    <name evidence="2" type="ORF">CPAR01_01786</name>
</gene>
<evidence type="ECO:0000313" key="3">
    <source>
        <dbReference type="Proteomes" id="UP001241169"/>
    </source>
</evidence>
<keyword evidence="1" id="KW-0812">Transmembrane</keyword>
<feature type="transmembrane region" description="Helical" evidence="1">
    <location>
        <begin position="262"/>
        <end position="284"/>
    </location>
</feature>
<dbReference type="EMBL" id="MOPA01000001">
    <property type="protein sequence ID" value="KAK1547819.1"/>
    <property type="molecule type" value="Genomic_DNA"/>
</dbReference>
<proteinExistence type="predicted"/>
<reference evidence="2 3" key="1">
    <citation type="submission" date="2016-10" db="EMBL/GenBank/DDBJ databases">
        <title>The genome sequence of Colletotrichum fioriniae PJ7.</title>
        <authorList>
            <person name="Baroncelli R."/>
        </authorList>
    </citation>
    <scope>NUCLEOTIDE SEQUENCE [LARGE SCALE GENOMIC DNA]</scope>
    <source>
        <strain evidence="2 3">IMI 384185</strain>
    </source>
</reference>
<sequence>MDPANLGSQRTVVLGLYDHFIRAVNFMVKLFQQSTKEMNTDFQAPGSISLPLSLPHEEDLPALVKFKRYIFTHRLLSLGLWACYKGTQSFVYSRLESHLPQVVASTLTTIACARIRLSWTYLVTSDENERNGASMTSLFAIRRAKWLRFIATTILCDNFDLVTGLCLKFFFDAIAPFPSDEEMLSGEATIRISSCLKTAALILPTVMLLWILETVTSTCAATAALYQQWEVDKGWLVGVAEDIRIGIYSVSLQLCHGLAQDFLLGSVSVIGIALAPMVGWVLFLRSV</sequence>
<evidence type="ECO:0000313" key="2">
    <source>
        <dbReference type="EMBL" id="KAK1547819.1"/>
    </source>
</evidence>
<keyword evidence="3" id="KW-1185">Reference proteome</keyword>
<dbReference type="GeneID" id="85369973"/>
<protein>
    <submittedName>
        <fullName evidence="2">Uncharacterized protein</fullName>
    </submittedName>
</protein>